<organism evidence="3 4">
    <name type="scientific">Paramecium pentaurelia</name>
    <dbReference type="NCBI Taxonomy" id="43138"/>
    <lineage>
        <taxon>Eukaryota</taxon>
        <taxon>Sar</taxon>
        <taxon>Alveolata</taxon>
        <taxon>Ciliophora</taxon>
        <taxon>Intramacronucleata</taxon>
        <taxon>Oligohymenophorea</taxon>
        <taxon>Peniculida</taxon>
        <taxon>Parameciidae</taxon>
        <taxon>Paramecium</taxon>
    </lineage>
</organism>
<evidence type="ECO:0000256" key="1">
    <source>
        <dbReference type="SAM" id="Coils"/>
    </source>
</evidence>
<feature type="coiled-coil region" evidence="1">
    <location>
        <begin position="90"/>
        <end position="117"/>
    </location>
</feature>
<gene>
    <name evidence="3" type="ORF">PPENT_87.1.T0790080</name>
</gene>
<dbReference type="EMBL" id="CAJJDO010000079">
    <property type="protein sequence ID" value="CAD8182698.1"/>
    <property type="molecule type" value="Genomic_DNA"/>
</dbReference>
<evidence type="ECO:0000313" key="3">
    <source>
        <dbReference type="EMBL" id="CAD8182698.1"/>
    </source>
</evidence>
<evidence type="ECO:0000256" key="2">
    <source>
        <dbReference type="SAM" id="MobiDB-lite"/>
    </source>
</evidence>
<protein>
    <submittedName>
        <fullName evidence="3">Uncharacterized protein</fullName>
    </submittedName>
</protein>
<accession>A0A8S1VXL6</accession>
<proteinExistence type="predicted"/>
<dbReference type="AlphaFoldDB" id="A0A8S1VXL6"/>
<name>A0A8S1VXL6_9CILI</name>
<dbReference type="OrthoDB" id="299665at2759"/>
<feature type="compositionally biased region" description="Acidic residues" evidence="2">
    <location>
        <begin position="57"/>
        <end position="68"/>
    </location>
</feature>
<feature type="region of interest" description="Disordered" evidence="2">
    <location>
        <begin position="49"/>
        <end position="79"/>
    </location>
</feature>
<dbReference type="Proteomes" id="UP000689195">
    <property type="component" value="Unassembled WGS sequence"/>
</dbReference>
<reference evidence="3" key="1">
    <citation type="submission" date="2021-01" db="EMBL/GenBank/DDBJ databases">
        <authorList>
            <consortium name="Genoscope - CEA"/>
            <person name="William W."/>
        </authorList>
    </citation>
    <scope>NUCLEOTIDE SEQUENCE</scope>
</reference>
<sequence>MADIVFNYINFINDQKSTENQVKDSGILKKSIKKGKGCLCQKLRQKKKYKIQSPEESSNECDGWEEEDNYNRKSSKQRNQKEFVDLIQYASKLYIMINIAKQQLKELEETMQSNHAQN</sequence>
<comment type="caution">
    <text evidence="3">The sequence shown here is derived from an EMBL/GenBank/DDBJ whole genome shotgun (WGS) entry which is preliminary data.</text>
</comment>
<evidence type="ECO:0000313" key="4">
    <source>
        <dbReference type="Proteomes" id="UP000689195"/>
    </source>
</evidence>
<keyword evidence="4" id="KW-1185">Reference proteome</keyword>
<keyword evidence="1" id="KW-0175">Coiled coil</keyword>